<dbReference type="InterPro" id="IPR036390">
    <property type="entry name" value="WH_DNA-bd_sf"/>
</dbReference>
<gene>
    <name evidence="6" type="ORF">SHM7688_03220</name>
</gene>
<dbReference type="InterPro" id="IPR000847">
    <property type="entry name" value="LysR_HTH_N"/>
</dbReference>
<keyword evidence="4" id="KW-0804">Transcription</keyword>
<dbReference type="PROSITE" id="PS50931">
    <property type="entry name" value="HTH_LYSR"/>
    <property type="match status" value="1"/>
</dbReference>
<dbReference type="STRING" id="321267.SHM7688_03220"/>
<dbReference type="PANTHER" id="PTHR30579">
    <property type="entry name" value="TRANSCRIPTIONAL REGULATOR"/>
    <property type="match status" value="1"/>
</dbReference>
<dbReference type="Proteomes" id="UP000054823">
    <property type="component" value="Unassembled WGS sequence"/>
</dbReference>
<dbReference type="Pfam" id="PF00126">
    <property type="entry name" value="HTH_1"/>
    <property type="match status" value="1"/>
</dbReference>
<keyword evidence="3 6" id="KW-0238">DNA-binding</keyword>
<dbReference type="EMBL" id="CYPW01000027">
    <property type="protein sequence ID" value="CUH53759.1"/>
    <property type="molecule type" value="Genomic_DNA"/>
</dbReference>
<dbReference type="InterPro" id="IPR050176">
    <property type="entry name" value="LTTR"/>
</dbReference>
<dbReference type="Gene3D" id="3.40.190.290">
    <property type="match status" value="1"/>
</dbReference>
<dbReference type="InterPro" id="IPR036388">
    <property type="entry name" value="WH-like_DNA-bd_sf"/>
</dbReference>
<evidence type="ECO:0000313" key="6">
    <source>
        <dbReference type="EMBL" id="CUH53759.1"/>
    </source>
</evidence>
<dbReference type="GO" id="GO:0003677">
    <property type="term" value="F:DNA binding"/>
    <property type="evidence" value="ECO:0007669"/>
    <property type="project" value="UniProtKB-KW"/>
</dbReference>
<evidence type="ECO:0000313" key="7">
    <source>
        <dbReference type="Proteomes" id="UP000054823"/>
    </source>
</evidence>
<evidence type="ECO:0000256" key="3">
    <source>
        <dbReference type="ARBA" id="ARBA00023125"/>
    </source>
</evidence>
<dbReference type="Gene3D" id="1.10.10.10">
    <property type="entry name" value="Winged helix-like DNA-binding domain superfamily/Winged helix DNA-binding domain"/>
    <property type="match status" value="1"/>
</dbReference>
<comment type="similarity">
    <text evidence="1">Belongs to the LysR transcriptional regulatory family.</text>
</comment>
<protein>
    <submittedName>
        <fullName evidence="6">DNA-binding transcriptional activator GcvA</fullName>
    </submittedName>
</protein>
<dbReference type="RefSeq" id="WP_058240885.1">
    <property type="nucleotide sequence ID" value="NZ_CYPW01000027.1"/>
</dbReference>
<dbReference type="PANTHER" id="PTHR30579:SF3">
    <property type="entry name" value="TRANSCRIPTIONAL REGULATORY PROTEIN"/>
    <property type="match status" value="1"/>
</dbReference>
<evidence type="ECO:0000256" key="4">
    <source>
        <dbReference type="ARBA" id="ARBA00023163"/>
    </source>
</evidence>
<sequence>MMNAHDLNWDDLRVLSAVIDTKSLSAAAKTLGIDPATVSRRMTRLTATLGLPVYSKHVDGWRPNPDLTQFLELVAQFHHQLEHALSTLQERSSTPSGRISVEAPACIVTGILLPNFENLAASAPELNVTLHRSAAASGLGQNDLIITSVQPEQGRLMTQAIGQMTLEAFAPKDTRPEQHAHWIAGREAEDAFHVDDIGETIFGCPATHHLDTFADASRMMFSSGSSTVLPRVVAREHAAKLLRVNPTMVKKVPLFLCFHESRKSDPTIRAVTDWIRATFKKEGAACKATFPDPE</sequence>
<dbReference type="OrthoDB" id="7768317at2"/>
<keyword evidence="7" id="KW-1185">Reference proteome</keyword>
<name>A0A0P1FFP0_9RHOB</name>
<evidence type="ECO:0000259" key="5">
    <source>
        <dbReference type="PROSITE" id="PS50931"/>
    </source>
</evidence>
<dbReference type="GO" id="GO:0003700">
    <property type="term" value="F:DNA-binding transcription factor activity"/>
    <property type="evidence" value="ECO:0007669"/>
    <property type="project" value="InterPro"/>
</dbReference>
<dbReference type="AlphaFoldDB" id="A0A0P1FFP0"/>
<dbReference type="SUPFAM" id="SSF46785">
    <property type="entry name" value="Winged helix' DNA-binding domain"/>
    <property type="match status" value="1"/>
</dbReference>
<proteinExistence type="inferred from homology"/>
<evidence type="ECO:0000256" key="2">
    <source>
        <dbReference type="ARBA" id="ARBA00023015"/>
    </source>
</evidence>
<keyword evidence="2" id="KW-0805">Transcription regulation</keyword>
<accession>A0A0P1FFP0</accession>
<feature type="domain" description="HTH lysR-type" evidence="5">
    <location>
        <begin position="7"/>
        <end position="64"/>
    </location>
</feature>
<organism evidence="6 7">
    <name type="scientific">Shimia marina</name>
    <dbReference type="NCBI Taxonomy" id="321267"/>
    <lineage>
        <taxon>Bacteria</taxon>
        <taxon>Pseudomonadati</taxon>
        <taxon>Pseudomonadota</taxon>
        <taxon>Alphaproteobacteria</taxon>
        <taxon>Rhodobacterales</taxon>
        <taxon>Roseobacteraceae</taxon>
    </lineage>
</organism>
<evidence type="ECO:0000256" key="1">
    <source>
        <dbReference type="ARBA" id="ARBA00009437"/>
    </source>
</evidence>
<dbReference type="SUPFAM" id="SSF53850">
    <property type="entry name" value="Periplasmic binding protein-like II"/>
    <property type="match status" value="1"/>
</dbReference>
<reference evidence="6 7" key="1">
    <citation type="submission" date="2015-09" db="EMBL/GenBank/DDBJ databases">
        <authorList>
            <consortium name="Swine Surveillance"/>
        </authorList>
    </citation>
    <scope>NUCLEOTIDE SEQUENCE [LARGE SCALE GENOMIC DNA]</scope>
    <source>
        <strain evidence="6 7">CECT 7688</strain>
    </source>
</reference>